<name>A0A382BZX7_9ZZZZ</name>
<reference evidence="2" key="1">
    <citation type="submission" date="2018-05" db="EMBL/GenBank/DDBJ databases">
        <authorList>
            <person name="Lanie J.A."/>
            <person name="Ng W.-L."/>
            <person name="Kazmierczak K.M."/>
            <person name="Andrzejewski T.M."/>
            <person name="Davidsen T.M."/>
            <person name="Wayne K.J."/>
            <person name="Tettelin H."/>
            <person name="Glass J.I."/>
            <person name="Rusch D."/>
            <person name="Podicherti R."/>
            <person name="Tsui H.-C.T."/>
            <person name="Winkler M.E."/>
        </authorList>
    </citation>
    <scope>NUCLEOTIDE SEQUENCE</scope>
</reference>
<sequence>MAQDASEKDEPQSASPDEETPSLEFLEFLGEFETEDGEWTDPEDINEMEMEDPEQNKNEEK</sequence>
<evidence type="ECO:0000256" key="1">
    <source>
        <dbReference type="SAM" id="MobiDB-lite"/>
    </source>
</evidence>
<dbReference type="AlphaFoldDB" id="A0A382BZX7"/>
<accession>A0A382BZX7</accession>
<feature type="compositionally biased region" description="Acidic residues" evidence="1">
    <location>
        <begin position="30"/>
        <end position="53"/>
    </location>
</feature>
<organism evidence="2">
    <name type="scientific">marine metagenome</name>
    <dbReference type="NCBI Taxonomy" id="408172"/>
    <lineage>
        <taxon>unclassified sequences</taxon>
        <taxon>metagenomes</taxon>
        <taxon>ecological metagenomes</taxon>
    </lineage>
</organism>
<evidence type="ECO:0000313" key="2">
    <source>
        <dbReference type="EMBL" id="SVB19338.1"/>
    </source>
</evidence>
<dbReference type="EMBL" id="UINC01032151">
    <property type="protein sequence ID" value="SVB19338.1"/>
    <property type="molecule type" value="Genomic_DNA"/>
</dbReference>
<protein>
    <submittedName>
        <fullName evidence="2">Uncharacterized protein</fullName>
    </submittedName>
</protein>
<feature type="region of interest" description="Disordered" evidence="1">
    <location>
        <begin position="1"/>
        <end position="61"/>
    </location>
</feature>
<feature type="compositionally biased region" description="Basic and acidic residues" evidence="1">
    <location>
        <begin position="1"/>
        <end position="11"/>
    </location>
</feature>
<proteinExistence type="predicted"/>
<gene>
    <name evidence="2" type="ORF">METZ01_LOCUS172192</name>
</gene>